<reference evidence="1 2" key="1">
    <citation type="submission" date="2020-01" db="EMBL/GenBank/DDBJ databases">
        <title>Jiella pacifica sp. nov.</title>
        <authorList>
            <person name="Xue Z."/>
            <person name="Zhu S."/>
            <person name="Chen J."/>
            <person name="Yang J."/>
        </authorList>
    </citation>
    <scope>NUCLEOTIDE SEQUENCE [LARGE SCALE GENOMIC DNA]</scope>
    <source>
        <strain evidence="1 2">40Bstr34</strain>
    </source>
</reference>
<dbReference type="EMBL" id="JAAAMG010000034">
    <property type="protein sequence ID" value="NDW07622.1"/>
    <property type="molecule type" value="Genomic_DNA"/>
</dbReference>
<dbReference type="AlphaFoldDB" id="A0A6N9TAN7"/>
<sequence length="64" mass="7395">MKVGRLMELRRGPKSGMIAIIEDIKGNKHDPFYIGKLIACNRQVIWHWKSVLPAQKADEENHPE</sequence>
<gene>
    <name evidence="1" type="ORF">GTK09_24720</name>
</gene>
<accession>A0A6N9TAN7</accession>
<evidence type="ECO:0000313" key="2">
    <source>
        <dbReference type="Proteomes" id="UP000469011"/>
    </source>
</evidence>
<proteinExistence type="predicted"/>
<dbReference type="Proteomes" id="UP000469011">
    <property type="component" value="Unassembled WGS sequence"/>
</dbReference>
<keyword evidence="2" id="KW-1185">Reference proteome</keyword>
<organism evidence="1 2">
    <name type="scientific">Jiella pacifica</name>
    <dbReference type="NCBI Taxonomy" id="2696469"/>
    <lineage>
        <taxon>Bacteria</taxon>
        <taxon>Pseudomonadati</taxon>
        <taxon>Pseudomonadota</taxon>
        <taxon>Alphaproteobacteria</taxon>
        <taxon>Hyphomicrobiales</taxon>
        <taxon>Aurantimonadaceae</taxon>
        <taxon>Jiella</taxon>
    </lineage>
</organism>
<comment type="caution">
    <text evidence="1">The sequence shown here is derived from an EMBL/GenBank/DDBJ whole genome shotgun (WGS) entry which is preliminary data.</text>
</comment>
<name>A0A6N9TAN7_9HYPH</name>
<dbReference type="RefSeq" id="WP_163466080.1">
    <property type="nucleotide sequence ID" value="NZ_JAAAMG010000034.1"/>
</dbReference>
<protein>
    <submittedName>
        <fullName evidence="1">Uncharacterized protein</fullName>
    </submittedName>
</protein>
<evidence type="ECO:0000313" key="1">
    <source>
        <dbReference type="EMBL" id="NDW07622.1"/>
    </source>
</evidence>